<organism evidence="1 2">
    <name type="scientific">Cotesia congregata</name>
    <name type="common">Parasitoid wasp</name>
    <name type="synonym">Apanteles congregatus</name>
    <dbReference type="NCBI Taxonomy" id="51543"/>
    <lineage>
        <taxon>Eukaryota</taxon>
        <taxon>Metazoa</taxon>
        <taxon>Ecdysozoa</taxon>
        <taxon>Arthropoda</taxon>
        <taxon>Hexapoda</taxon>
        <taxon>Insecta</taxon>
        <taxon>Pterygota</taxon>
        <taxon>Neoptera</taxon>
        <taxon>Endopterygota</taxon>
        <taxon>Hymenoptera</taxon>
        <taxon>Apocrita</taxon>
        <taxon>Ichneumonoidea</taxon>
        <taxon>Braconidae</taxon>
        <taxon>Microgastrinae</taxon>
        <taxon>Cotesia</taxon>
    </lineage>
</organism>
<gene>
    <name evidence="1" type="ORF">HICCMSTLAB_LOCUS9503</name>
</gene>
<comment type="caution">
    <text evidence="1">The sequence shown here is derived from an EMBL/GenBank/DDBJ whole genome shotgun (WGS) entry which is preliminary data.</text>
</comment>
<proteinExistence type="predicted"/>
<evidence type="ECO:0000313" key="2">
    <source>
        <dbReference type="Proteomes" id="UP000786811"/>
    </source>
</evidence>
<reference evidence="1" key="1">
    <citation type="submission" date="2021-04" db="EMBL/GenBank/DDBJ databases">
        <authorList>
            <person name="Chebbi M.A.C M."/>
        </authorList>
    </citation>
    <scope>NUCLEOTIDE SEQUENCE</scope>
</reference>
<name>A0A8J2HJA1_COTCN</name>
<sequence length="34" mass="3819">MKILLIFLVVVAIYAVVANAKFKFPEVNETKVLP</sequence>
<dbReference type="Proteomes" id="UP000786811">
    <property type="component" value="Unassembled WGS sequence"/>
</dbReference>
<accession>A0A8J2HJA1</accession>
<dbReference type="AlphaFoldDB" id="A0A8J2HJA1"/>
<protein>
    <submittedName>
        <fullName evidence="1">80-5b</fullName>
    </submittedName>
</protein>
<dbReference type="EMBL" id="CAJNRD030001122">
    <property type="protein sequence ID" value="CAG5100337.1"/>
    <property type="molecule type" value="Genomic_DNA"/>
</dbReference>
<evidence type="ECO:0000313" key="1">
    <source>
        <dbReference type="EMBL" id="CAG5100337.1"/>
    </source>
</evidence>
<keyword evidence="2" id="KW-1185">Reference proteome</keyword>